<feature type="transmembrane region" description="Helical" evidence="1">
    <location>
        <begin position="223"/>
        <end position="240"/>
    </location>
</feature>
<feature type="transmembrane region" description="Helical" evidence="1">
    <location>
        <begin position="130"/>
        <end position="152"/>
    </location>
</feature>
<reference evidence="2 3" key="1">
    <citation type="submission" date="2019-03" db="EMBL/GenBank/DDBJ databases">
        <title>Genomic Encyclopedia of Type Strains, Phase IV (KMG-IV): sequencing the most valuable type-strain genomes for metagenomic binning, comparative biology and taxonomic classification.</title>
        <authorList>
            <person name="Goeker M."/>
        </authorList>
    </citation>
    <scope>NUCLEOTIDE SEQUENCE [LARGE SCALE GENOMIC DNA]</scope>
    <source>
        <strain evidence="2 3">DSM 29487</strain>
    </source>
</reference>
<keyword evidence="1" id="KW-0472">Membrane</keyword>
<keyword evidence="1" id="KW-0812">Transmembrane</keyword>
<comment type="caution">
    <text evidence="2">The sequence shown here is derived from an EMBL/GenBank/DDBJ whole genome shotgun (WGS) entry which is preliminary data.</text>
</comment>
<gene>
    <name evidence="2" type="ORF">EDD60_11949</name>
</gene>
<dbReference type="Proteomes" id="UP000295515">
    <property type="component" value="Unassembled WGS sequence"/>
</dbReference>
<evidence type="ECO:0000256" key="1">
    <source>
        <dbReference type="SAM" id="Phobius"/>
    </source>
</evidence>
<proteinExistence type="predicted"/>
<feature type="transmembrane region" description="Helical" evidence="1">
    <location>
        <begin position="252"/>
        <end position="270"/>
    </location>
</feature>
<feature type="transmembrane region" description="Helical" evidence="1">
    <location>
        <begin position="159"/>
        <end position="181"/>
    </location>
</feature>
<feature type="transmembrane region" description="Helical" evidence="1">
    <location>
        <begin position="20"/>
        <end position="40"/>
    </location>
</feature>
<evidence type="ECO:0008006" key="4">
    <source>
        <dbReference type="Google" id="ProtNLM"/>
    </source>
</evidence>
<dbReference type="AlphaFoldDB" id="A0A4R3YRR1"/>
<organism evidence="2 3">
    <name type="scientific">Longibaculum muris</name>
    <dbReference type="NCBI Taxonomy" id="1796628"/>
    <lineage>
        <taxon>Bacteria</taxon>
        <taxon>Bacillati</taxon>
        <taxon>Bacillota</taxon>
        <taxon>Erysipelotrichia</taxon>
        <taxon>Erysipelotrichales</taxon>
        <taxon>Coprobacillaceae</taxon>
        <taxon>Longibaculum</taxon>
    </lineage>
</organism>
<evidence type="ECO:0000313" key="3">
    <source>
        <dbReference type="Proteomes" id="UP000295515"/>
    </source>
</evidence>
<evidence type="ECO:0000313" key="2">
    <source>
        <dbReference type="EMBL" id="TCV95062.1"/>
    </source>
</evidence>
<feature type="transmembrane region" description="Helical" evidence="1">
    <location>
        <begin position="90"/>
        <end position="118"/>
    </location>
</feature>
<feature type="transmembrane region" description="Helical" evidence="1">
    <location>
        <begin position="52"/>
        <end position="70"/>
    </location>
</feature>
<protein>
    <recommendedName>
        <fullName evidence="4">ABC-type transport system involved in multi-copper enzyme maturation permease subunit</fullName>
    </recommendedName>
</protein>
<accession>A0A4R3YRR1</accession>
<keyword evidence="3" id="KW-1185">Reference proteome</keyword>
<sequence>MIEKINLHLELFFANKILKYIYLLLCFICLVFPIYLQISLNGLYMFDTFVKNIFYINLMFISITYVYLTMARNEKVDEVLNCIHVKKGWYFYYVLIICILFIIYNIVIIVGMFIASIITNEYALLMNFIANYYLMNILLPQICFTLIIGLISRIRSFKVALPFLVVTIFLSSPFINLFTSINKPQTIDLLDNFIQIIIRPFSYFYQYGVYAVDELYGFQNEVFKIYIFIFWILVAVYIAYKSKLSHIKKGLQIVLICLSLVAVNIPQSMYRADDSWRYSYNDMNYYQISQGKNIYIKENQIDYHISNYQLKVKIRRQLEASGEILISSEHKRSDYVLTLYHGYHIKTLTSNQKIEFTQEGDYIYLSLANPVDQLKLKITYTGYHPRLYSNHQATQLPGYFPWYPMEGKKQIFVKIQNPCTSFIGFNPYNRVNAKFDVEIDALYPIITNLSQKSESHYVGESDSFTLIGGNIKKTIDSQFKNYYPLSLQNNSYNDYIKDIYEHKEQLTEYMSNLFDKEQVSLKSKPIIIFPMSLIQVTNLGGYCEFDNYILVSNHGYISTDEYLSYYLTQNDHINSVLRDMLILESFIQCSDEEFIKQVNDFLSEYITRPYNEENVDENLKERYRQVVEFKKQFDKDLNELGVEQYMKKIAKEMEME</sequence>
<dbReference type="EMBL" id="SMCQ01000019">
    <property type="protein sequence ID" value="TCV95062.1"/>
    <property type="molecule type" value="Genomic_DNA"/>
</dbReference>
<name>A0A4R3YRR1_9FIRM</name>
<keyword evidence="1" id="KW-1133">Transmembrane helix</keyword>